<evidence type="ECO:0000313" key="4">
    <source>
        <dbReference type="EMBL" id="MES1918762.1"/>
    </source>
</evidence>
<dbReference type="SMART" id="SM00220">
    <property type="entry name" value="S_TKc"/>
    <property type="match status" value="1"/>
</dbReference>
<evidence type="ECO:0000313" key="5">
    <source>
        <dbReference type="Proteomes" id="UP001439008"/>
    </source>
</evidence>
<dbReference type="SUPFAM" id="SSF48371">
    <property type="entry name" value="ARM repeat"/>
    <property type="match status" value="1"/>
</dbReference>
<dbReference type="InterPro" id="IPR011989">
    <property type="entry name" value="ARM-like"/>
</dbReference>
<dbReference type="PANTHER" id="PTHR48012">
    <property type="entry name" value="STERILE20-LIKE KINASE, ISOFORM B-RELATED"/>
    <property type="match status" value="1"/>
</dbReference>
<dbReference type="Proteomes" id="UP001439008">
    <property type="component" value="Unassembled WGS sequence"/>
</dbReference>
<evidence type="ECO:0000256" key="1">
    <source>
        <dbReference type="ARBA" id="ARBA00022741"/>
    </source>
</evidence>
<dbReference type="SUPFAM" id="SSF56112">
    <property type="entry name" value="Protein kinase-like (PK-like)"/>
    <property type="match status" value="1"/>
</dbReference>
<dbReference type="Pfam" id="PF00069">
    <property type="entry name" value="Pkinase"/>
    <property type="match status" value="1"/>
</dbReference>
<protein>
    <recommendedName>
        <fullName evidence="3">Protein kinase domain-containing protein</fullName>
    </recommendedName>
</protein>
<accession>A0ABV2AGM6</accession>
<keyword evidence="2" id="KW-0067">ATP-binding</keyword>
<keyword evidence="5" id="KW-1185">Reference proteome</keyword>
<reference evidence="4 5" key="1">
    <citation type="journal article" date="2024" name="BMC Biol.">
        <title>Comparative genomics of Ascetosporea gives new insight into the evolutionary basis for animal parasitism in Rhizaria.</title>
        <authorList>
            <person name="Hiltunen Thoren M."/>
            <person name="Onut-Brannstrom I."/>
            <person name="Alfjorden A."/>
            <person name="Peckova H."/>
            <person name="Swords F."/>
            <person name="Hooper C."/>
            <person name="Holzer A.S."/>
            <person name="Bass D."/>
            <person name="Burki F."/>
        </authorList>
    </citation>
    <scope>NUCLEOTIDE SEQUENCE [LARGE SCALE GENOMIC DNA]</scope>
    <source>
        <strain evidence="4">20-A016</strain>
    </source>
</reference>
<dbReference type="InterPro" id="IPR000719">
    <property type="entry name" value="Prot_kinase_dom"/>
</dbReference>
<organism evidence="4 5">
    <name type="scientific">Bonamia ostreae</name>
    <dbReference type="NCBI Taxonomy" id="126728"/>
    <lineage>
        <taxon>Eukaryota</taxon>
        <taxon>Sar</taxon>
        <taxon>Rhizaria</taxon>
        <taxon>Endomyxa</taxon>
        <taxon>Ascetosporea</taxon>
        <taxon>Haplosporida</taxon>
        <taxon>Bonamia</taxon>
    </lineage>
</organism>
<dbReference type="PROSITE" id="PS50011">
    <property type="entry name" value="PROTEIN_KINASE_DOM"/>
    <property type="match status" value="1"/>
</dbReference>
<dbReference type="Gene3D" id="1.10.510.10">
    <property type="entry name" value="Transferase(Phosphotransferase) domain 1"/>
    <property type="match status" value="1"/>
</dbReference>
<keyword evidence="1" id="KW-0547">Nucleotide-binding</keyword>
<dbReference type="Gene3D" id="1.25.10.10">
    <property type="entry name" value="Leucine-rich Repeat Variant"/>
    <property type="match status" value="1"/>
</dbReference>
<evidence type="ECO:0000259" key="3">
    <source>
        <dbReference type="PROSITE" id="PS50011"/>
    </source>
</evidence>
<sequence length="785" mass="90050">MQKFGGSFEEHLVAKYIFKVLNGLNYLHKEGVIHRDIKAANILSTKDGNMKLADFGVATKLGKESKSNHLVGSPYWMAPEAVEISENMTSACDIWSLGCTTIELLTGKPPYFELSQMQAIFRIVEDECPPLPKKMSQDLEDFLKCCFHKIPKKRATALQLLQHHWIVKNNKDENKGMTKTVFSKISWGNYVEKSKSSFSNNLETNKLLEKYEDTENDEILDIETSFNTKSQEAQIVSKEKSLTEKDNCFEDIPFESINKELKLEKELNLRDAKISFGKLSINLDETEFCDVMEEINDYFKEKNIIKQIVNEELIEENAIKMIRCAINNIYSYSSNIAFLGFVEQVAEISRKTFFRLCLLGLPQFICSVTSKTGNFKVKKSTLDIIETYFIPTETANGNLRDMFISNGGIEIFSNYFNGDFSLYEVLMARATNCVFEVIEESKKLKIAHCQILSENGFYHKLAFYLSKLANSRTPDIIYKISILFRHASQCDNAVRKILCEEIVLKCFILFLKRPEERIMLCGLSCLKNLTKCPILFTNIKESGLMANLITMLSHPNEEVQKEVFKVVYDIIKIQSWLQEAAASMFIVPALIRFVESDGPLKEMAFSLICKMAFAGPISREHLRKNMAVELYLLMLKIPHWSSIAIDSLAKLVACETKNEICFREKNNFDKITEHLEKSAVKTFEKSVHSIYKLSNASNLFRELASQDQNFLQIIEKRLNEISDVQSKLSVMKIFRCILDKEFLSIDAKSNMNKILNGLTFSKRVIVSDFAKKLLEQFFDNNTVKN</sequence>
<comment type="caution">
    <text evidence="4">The sequence shown here is derived from an EMBL/GenBank/DDBJ whole genome shotgun (WGS) entry which is preliminary data.</text>
</comment>
<dbReference type="InterPro" id="IPR016024">
    <property type="entry name" value="ARM-type_fold"/>
</dbReference>
<evidence type="ECO:0000256" key="2">
    <source>
        <dbReference type="ARBA" id="ARBA00022840"/>
    </source>
</evidence>
<dbReference type="EMBL" id="JBDODL010000120">
    <property type="protein sequence ID" value="MES1918762.1"/>
    <property type="molecule type" value="Genomic_DNA"/>
</dbReference>
<feature type="domain" description="Protein kinase" evidence="3">
    <location>
        <begin position="1"/>
        <end position="166"/>
    </location>
</feature>
<proteinExistence type="predicted"/>
<gene>
    <name evidence="4" type="ORF">MHBO_000673</name>
</gene>
<name>A0ABV2AGM6_9EUKA</name>
<dbReference type="PANTHER" id="PTHR48012:SF26">
    <property type="entry name" value="SERINE_THREONINE-PROTEIN KINASE DDB_G0283821-RELATED"/>
    <property type="match status" value="1"/>
</dbReference>
<dbReference type="InterPro" id="IPR050629">
    <property type="entry name" value="STE20/SPS1-PAK"/>
</dbReference>
<dbReference type="InterPro" id="IPR011009">
    <property type="entry name" value="Kinase-like_dom_sf"/>
</dbReference>